<dbReference type="GO" id="GO:0043022">
    <property type="term" value="F:ribosome binding"/>
    <property type="evidence" value="ECO:0007669"/>
    <property type="project" value="TreeGrafter"/>
</dbReference>
<dbReference type="GO" id="GO:0061630">
    <property type="term" value="F:ubiquitin protein ligase activity"/>
    <property type="evidence" value="ECO:0007669"/>
    <property type="project" value="InterPro"/>
</dbReference>
<keyword evidence="4" id="KW-1185">Reference proteome</keyword>
<dbReference type="PROSITE" id="PS00028">
    <property type="entry name" value="ZINC_FINGER_C2H2_1"/>
    <property type="match status" value="1"/>
</dbReference>
<dbReference type="AlphaFoldDB" id="A0A9N9F3L7"/>
<feature type="compositionally biased region" description="Low complexity" evidence="1">
    <location>
        <begin position="478"/>
        <end position="495"/>
    </location>
</feature>
<comment type="caution">
    <text evidence="3">The sequence shown here is derived from an EMBL/GenBank/DDBJ whole genome shotgun (WGS) entry which is preliminary data.</text>
</comment>
<feature type="compositionally biased region" description="Basic residues" evidence="1">
    <location>
        <begin position="28"/>
        <end position="41"/>
    </location>
</feature>
<dbReference type="PANTHER" id="PTHR22938">
    <property type="entry name" value="ZINC FINGER PROTEIN 598"/>
    <property type="match status" value="1"/>
</dbReference>
<feature type="compositionally biased region" description="Basic residues" evidence="1">
    <location>
        <begin position="558"/>
        <end position="570"/>
    </location>
</feature>
<evidence type="ECO:0000259" key="2">
    <source>
        <dbReference type="PROSITE" id="PS00028"/>
    </source>
</evidence>
<proteinExistence type="predicted"/>
<evidence type="ECO:0000256" key="1">
    <source>
        <dbReference type="SAM" id="MobiDB-lite"/>
    </source>
</evidence>
<organism evidence="3 4">
    <name type="scientific">Paraglomus brasilianum</name>
    <dbReference type="NCBI Taxonomy" id="144538"/>
    <lineage>
        <taxon>Eukaryota</taxon>
        <taxon>Fungi</taxon>
        <taxon>Fungi incertae sedis</taxon>
        <taxon>Mucoromycota</taxon>
        <taxon>Glomeromycotina</taxon>
        <taxon>Glomeromycetes</taxon>
        <taxon>Paraglomerales</taxon>
        <taxon>Paraglomeraceae</taxon>
        <taxon>Paraglomus</taxon>
    </lineage>
</organism>
<gene>
    <name evidence="3" type="ORF">PBRASI_LOCUS2882</name>
</gene>
<feature type="compositionally biased region" description="Polar residues" evidence="1">
    <location>
        <begin position="460"/>
        <end position="472"/>
    </location>
</feature>
<dbReference type="InterPro" id="IPR044288">
    <property type="entry name" value="ZNF598/HEL2"/>
</dbReference>
<dbReference type="OrthoDB" id="3838338at2759"/>
<dbReference type="Proteomes" id="UP000789739">
    <property type="component" value="Unassembled WGS sequence"/>
</dbReference>
<feature type="domain" description="C2H2-type" evidence="2">
    <location>
        <begin position="233"/>
        <end position="254"/>
    </location>
</feature>
<feature type="compositionally biased region" description="Polar residues" evidence="1">
    <location>
        <begin position="411"/>
        <end position="440"/>
    </location>
</feature>
<reference evidence="3" key="1">
    <citation type="submission" date="2021-06" db="EMBL/GenBank/DDBJ databases">
        <authorList>
            <person name="Kallberg Y."/>
            <person name="Tangrot J."/>
            <person name="Rosling A."/>
        </authorList>
    </citation>
    <scope>NUCLEOTIDE SEQUENCE</scope>
    <source>
        <strain evidence="3">BR232B</strain>
    </source>
</reference>
<feature type="compositionally biased region" description="Basic and acidic residues" evidence="1">
    <location>
        <begin position="46"/>
        <end position="57"/>
    </location>
</feature>
<feature type="region of interest" description="Disordered" evidence="1">
    <location>
        <begin position="1"/>
        <end position="93"/>
    </location>
</feature>
<accession>A0A9N9F3L7</accession>
<evidence type="ECO:0000313" key="3">
    <source>
        <dbReference type="EMBL" id="CAG8506464.1"/>
    </source>
</evidence>
<name>A0A9N9F3L7_9GLOM</name>
<feature type="compositionally biased region" description="Polar residues" evidence="1">
    <location>
        <begin position="380"/>
        <end position="397"/>
    </location>
</feature>
<dbReference type="EMBL" id="CAJVPI010000240">
    <property type="protein sequence ID" value="CAG8506464.1"/>
    <property type="molecule type" value="Genomic_DNA"/>
</dbReference>
<dbReference type="PANTHER" id="PTHR22938:SF0">
    <property type="entry name" value="E3 UBIQUITIN-PROTEIN LIGASE ZNF598"/>
    <property type="match status" value="1"/>
</dbReference>
<sequence length="570" mass="63446">MSTDSTEVFAQQAAQSTSNPMYDQTFRRNGRRGKGGHRGRNPQRANGRDNRKFESEHITNSARLDQSPAEPANEPSLKSKVNATEDSEGENKENANECHICAEKIVYYAVEQQAVIITCDPEKLYQDYKSTDLPYTDQKLKLSFESKEMYDETMKLLRFNCPSPSCDAECCDGWPALKKHVKKVHNMLLCDICISNKKVFAHEHALYTARQLERHYKVGDQNVESGFKGHPKCEFCDIVFYDNDQLYVHCRDRHEECYLCARNGIRHAYYENYDLLEIHFEKKHYLCMDEGCRARKFVVFATDIDLKAHEIDVHGSSINGQKAKYEARRIRVNFIYDEQHARARGRHRDRERQQLDGPSRPRNLEINHTRAGNALRSITPDGTSNSIDELSPPSSTLPARPNQVREEEFPTLSSVVRPSGAGSTNANTNSGAKAQTTSKMNAVGKGKRSGDNGRGGVNGQDRSNGQGGSNEQRAPLPSSTGSSSRASTATSNSTSAKKKGKGKAPVQPVEEFPSLPSIPKQKSPGSKKNDAKGAWGRGGTFANINSPSSSEPAESSSKKKPNKKVILRIG</sequence>
<feature type="compositionally biased region" description="Polar residues" evidence="1">
    <location>
        <begin position="1"/>
        <end position="22"/>
    </location>
</feature>
<protein>
    <submittedName>
        <fullName evidence="3">800_t:CDS:1</fullName>
    </submittedName>
</protein>
<dbReference type="InterPro" id="IPR013087">
    <property type="entry name" value="Znf_C2H2_type"/>
</dbReference>
<dbReference type="GO" id="GO:0072344">
    <property type="term" value="P:rescue of stalled ribosome"/>
    <property type="evidence" value="ECO:0007669"/>
    <property type="project" value="InterPro"/>
</dbReference>
<dbReference type="InterPro" id="IPR056437">
    <property type="entry name" value="Znf-C2H2_ZNF598/HEL2"/>
</dbReference>
<dbReference type="GO" id="GO:0016567">
    <property type="term" value="P:protein ubiquitination"/>
    <property type="evidence" value="ECO:0007669"/>
    <property type="project" value="TreeGrafter"/>
</dbReference>
<dbReference type="SMART" id="SM00355">
    <property type="entry name" value="ZnF_C2H2"/>
    <property type="match status" value="3"/>
</dbReference>
<feature type="region of interest" description="Disordered" evidence="1">
    <location>
        <begin position="341"/>
        <end position="570"/>
    </location>
</feature>
<dbReference type="Pfam" id="PF23230">
    <property type="entry name" value="zf-C2H2_13"/>
    <property type="match status" value="1"/>
</dbReference>
<evidence type="ECO:0000313" key="4">
    <source>
        <dbReference type="Proteomes" id="UP000789739"/>
    </source>
</evidence>
<feature type="compositionally biased region" description="Low complexity" evidence="1">
    <location>
        <begin position="545"/>
        <end position="555"/>
    </location>
</feature>